<comment type="similarity">
    <text evidence="1">Belongs to the short-chain dehydrogenases/reductases (SDR) family.</text>
</comment>
<dbReference type="InterPro" id="IPR036291">
    <property type="entry name" value="NAD(P)-bd_dom_sf"/>
</dbReference>
<dbReference type="InterPro" id="IPR002347">
    <property type="entry name" value="SDR_fam"/>
</dbReference>
<dbReference type="Gene3D" id="3.40.50.720">
    <property type="entry name" value="NAD(P)-binding Rossmann-like Domain"/>
    <property type="match status" value="1"/>
</dbReference>
<dbReference type="PRINTS" id="PR00081">
    <property type="entry name" value="GDHRDH"/>
</dbReference>
<dbReference type="Proteomes" id="UP000325780">
    <property type="component" value="Unassembled WGS sequence"/>
</dbReference>
<keyword evidence="4" id="KW-1185">Reference proteome</keyword>
<dbReference type="SUPFAM" id="SSF51735">
    <property type="entry name" value="NAD(P)-binding Rossmann-fold domains"/>
    <property type="match status" value="1"/>
</dbReference>
<reference evidence="3 4" key="1">
    <citation type="submission" date="2019-04" db="EMBL/GenBank/DDBJ databases">
        <title>Friends and foes A comparative genomics study of 23 Aspergillus species from section Flavi.</title>
        <authorList>
            <consortium name="DOE Joint Genome Institute"/>
            <person name="Kjaerbolling I."/>
            <person name="Vesth T."/>
            <person name="Frisvad J.C."/>
            <person name="Nybo J.L."/>
            <person name="Theobald S."/>
            <person name="Kildgaard S."/>
            <person name="Isbrandt T."/>
            <person name="Kuo A."/>
            <person name="Sato A."/>
            <person name="Lyhne E.K."/>
            <person name="Kogle M.E."/>
            <person name="Wiebenga A."/>
            <person name="Kun R.S."/>
            <person name="Lubbers R.J."/>
            <person name="Makela M.R."/>
            <person name="Barry K."/>
            <person name="Chovatia M."/>
            <person name="Clum A."/>
            <person name="Daum C."/>
            <person name="Haridas S."/>
            <person name="He G."/>
            <person name="LaButti K."/>
            <person name="Lipzen A."/>
            <person name="Mondo S."/>
            <person name="Riley R."/>
            <person name="Salamov A."/>
            <person name="Simmons B.A."/>
            <person name="Magnuson J.K."/>
            <person name="Henrissat B."/>
            <person name="Mortensen U.H."/>
            <person name="Larsen T.O."/>
            <person name="Devries R.P."/>
            <person name="Grigoriev I.V."/>
            <person name="Machida M."/>
            <person name="Baker S.E."/>
            <person name="Andersen M.R."/>
        </authorList>
    </citation>
    <scope>NUCLEOTIDE SEQUENCE [LARGE SCALE GENOMIC DNA]</scope>
    <source>
        <strain evidence="3 4">IBT 18842</strain>
    </source>
</reference>
<organism evidence="3 4">
    <name type="scientific">Aspergillus avenaceus</name>
    <dbReference type="NCBI Taxonomy" id="36643"/>
    <lineage>
        <taxon>Eukaryota</taxon>
        <taxon>Fungi</taxon>
        <taxon>Dikarya</taxon>
        <taxon>Ascomycota</taxon>
        <taxon>Pezizomycotina</taxon>
        <taxon>Eurotiomycetes</taxon>
        <taxon>Eurotiomycetidae</taxon>
        <taxon>Eurotiales</taxon>
        <taxon>Aspergillaceae</taxon>
        <taxon>Aspergillus</taxon>
        <taxon>Aspergillus subgen. Circumdati</taxon>
    </lineage>
</organism>
<name>A0A5N6TZJ2_ASPAV</name>
<keyword evidence="2" id="KW-0560">Oxidoreductase</keyword>
<evidence type="ECO:0000313" key="4">
    <source>
        <dbReference type="Proteomes" id="UP000325780"/>
    </source>
</evidence>
<accession>A0A5N6TZJ2</accession>
<dbReference type="EMBL" id="ML742064">
    <property type="protein sequence ID" value="KAE8151806.1"/>
    <property type="molecule type" value="Genomic_DNA"/>
</dbReference>
<dbReference type="OrthoDB" id="191139at2759"/>
<proteinExistence type="inferred from homology"/>
<gene>
    <name evidence="3" type="ORF">BDV25DRAFT_152174</name>
</gene>
<evidence type="ECO:0000313" key="3">
    <source>
        <dbReference type="EMBL" id="KAE8151806.1"/>
    </source>
</evidence>
<dbReference type="PANTHER" id="PTHR43157:SF31">
    <property type="entry name" value="PHOSPHATIDYLINOSITOL-GLYCAN BIOSYNTHESIS CLASS F PROTEIN"/>
    <property type="match status" value="1"/>
</dbReference>
<dbReference type="AlphaFoldDB" id="A0A5N6TZJ2"/>
<dbReference type="GO" id="GO:0016491">
    <property type="term" value="F:oxidoreductase activity"/>
    <property type="evidence" value="ECO:0007669"/>
    <property type="project" value="UniProtKB-KW"/>
</dbReference>
<sequence length="326" mass="35558">MGGFLGFLYRQLAFTPKPLPSSVNLDGQTALITGGNVGLGLEAAKQLASRGLSRLVLGVRTVSKGEAAKEEIQRQSPTCEVVVWPLDQESFESIKAFGERVQTLDRLDVVILSAGVKFLEFTQSKTGHEAHVQVNHLGTSLLSLLLLPILQNTSKIHRSTPARLTIVTSEVHFWTKFPEKDAPNTLTRMDEPDSFGDGMDRYNTSKLLNILWLRELSQKAGPDVIINGVNPGLCASSLHRSDTTPGVNQFNKIFAWSAVQGGHNLVDAAVLHETDQGAYVSEQAVKKPSPFVQSKDGERVQGKLWDETIALLRESVPGVDLLRGIA</sequence>
<evidence type="ECO:0000256" key="1">
    <source>
        <dbReference type="ARBA" id="ARBA00006484"/>
    </source>
</evidence>
<evidence type="ECO:0000256" key="2">
    <source>
        <dbReference type="ARBA" id="ARBA00023002"/>
    </source>
</evidence>
<dbReference type="PANTHER" id="PTHR43157">
    <property type="entry name" value="PHOSPHATIDYLINOSITOL-GLYCAN BIOSYNTHESIS CLASS F PROTEIN-RELATED"/>
    <property type="match status" value="1"/>
</dbReference>
<dbReference type="Pfam" id="PF00106">
    <property type="entry name" value="adh_short"/>
    <property type="match status" value="1"/>
</dbReference>
<protein>
    <submittedName>
        <fullName evidence="3">Dehydrogenase</fullName>
    </submittedName>
</protein>